<dbReference type="InterPro" id="IPR048950">
    <property type="entry name" value="Ppx_GppA_C"/>
</dbReference>
<dbReference type="SUPFAM" id="SSF109604">
    <property type="entry name" value="HD-domain/PDEase-like"/>
    <property type="match status" value="1"/>
</dbReference>
<dbReference type="InterPro" id="IPR030673">
    <property type="entry name" value="PyroPPase_GppA_Ppx"/>
</dbReference>
<evidence type="ECO:0000259" key="3">
    <source>
        <dbReference type="Pfam" id="PF21447"/>
    </source>
</evidence>
<sequence>MQELYATIDLGSNSFHMLTAALVHDEIKILESNSEKVMLAEGLTKKQGIHPQAMQRGLECIARFAQRIENIPPENVRIIGTNTLRAASNAKQFVNQLEKVLKNNSINIVSGIEEARLIYLGVNHSWSNLNQNTKNLVVDIGGGSTEFIVGRNFKLRQAESLRMGCVAFRRFFPENKVTESAFKKAVKAAKFQIANIQKELKTNAWDNVIGSAGTFKAIEKILIQLELSDEGITLKGLKTLKEILLQFDNMDDISIPGLKAPRDQTIIPGVAIALAIFQALKIKKMHISRGGLREGILYDLIGRIKAEDIRQRSISALSQRYHVPEFRSQLLTKISKKLAGNIKTSKSLSLSQENLKFLEWAAQCCRIGLALSHSQYQKHSAYLIKYSELSGFTIKEREVLAAIVKNHRRKLCFTALEEVQISELEIKRLSIVILILRLANIIGQNGKSNQSGHIKIEANSQCFTIVMREKWFAKHHLIGQALELEQDYWRKTGFELVINLKND</sequence>
<keyword evidence="5" id="KW-1185">Reference proteome</keyword>
<dbReference type="RefSeq" id="WP_142892342.1">
    <property type="nucleotide sequence ID" value="NZ_ML660161.1"/>
</dbReference>
<dbReference type="SUPFAM" id="SSF53067">
    <property type="entry name" value="Actin-like ATPase domain"/>
    <property type="match status" value="2"/>
</dbReference>
<evidence type="ECO:0000259" key="2">
    <source>
        <dbReference type="Pfam" id="PF02541"/>
    </source>
</evidence>
<dbReference type="OrthoDB" id="9793035at2"/>
<dbReference type="CDD" id="cd24053">
    <property type="entry name" value="ASKHA_NBD_EcPPX-GppA-like"/>
    <property type="match status" value="1"/>
</dbReference>
<gene>
    <name evidence="4" type="ORF">FLL46_04810</name>
</gene>
<evidence type="ECO:0000313" key="4">
    <source>
        <dbReference type="EMBL" id="TQV88857.1"/>
    </source>
</evidence>
<dbReference type="InterPro" id="IPR003695">
    <property type="entry name" value="Ppx_GppA_N"/>
</dbReference>
<dbReference type="Proteomes" id="UP000315439">
    <property type="component" value="Unassembled WGS sequence"/>
</dbReference>
<dbReference type="Pfam" id="PF02541">
    <property type="entry name" value="Ppx-GppA"/>
    <property type="match status" value="1"/>
</dbReference>
<dbReference type="Gene3D" id="3.30.420.150">
    <property type="entry name" value="Exopolyphosphatase. Domain 2"/>
    <property type="match status" value="1"/>
</dbReference>
<evidence type="ECO:0000256" key="1">
    <source>
        <dbReference type="ARBA" id="ARBA00022801"/>
    </source>
</evidence>
<reference evidence="4 5" key="1">
    <citation type="submission" date="2019-07" db="EMBL/GenBank/DDBJ databases">
        <title>Draft genome for Aliikangiella sp. M105.</title>
        <authorList>
            <person name="Wang G."/>
        </authorList>
    </citation>
    <scope>NUCLEOTIDE SEQUENCE [LARGE SCALE GENOMIC DNA]</scope>
    <source>
        <strain evidence="4 5">M105</strain>
    </source>
</reference>
<dbReference type="PANTHER" id="PTHR30005:SF0">
    <property type="entry name" value="RETROGRADE REGULATION PROTEIN 2"/>
    <property type="match status" value="1"/>
</dbReference>
<dbReference type="AlphaFoldDB" id="A0A545UHB5"/>
<dbReference type="EMBL" id="VIKS01000003">
    <property type="protein sequence ID" value="TQV88857.1"/>
    <property type="molecule type" value="Genomic_DNA"/>
</dbReference>
<name>A0A545UHB5_9GAMM</name>
<proteinExistence type="predicted"/>
<dbReference type="PANTHER" id="PTHR30005">
    <property type="entry name" value="EXOPOLYPHOSPHATASE"/>
    <property type="match status" value="1"/>
</dbReference>
<dbReference type="Gene3D" id="3.30.420.40">
    <property type="match status" value="1"/>
</dbReference>
<keyword evidence="1" id="KW-0378">Hydrolase</keyword>
<dbReference type="InterPro" id="IPR043129">
    <property type="entry name" value="ATPase_NBD"/>
</dbReference>
<dbReference type="InterPro" id="IPR050273">
    <property type="entry name" value="GppA/Ppx_hydrolase"/>
</dbReference>
<dbReference type="Pfam" id="PF21447">
    <property type="entry name" value="Ppx-GppA_III"/>
    <property type="match status" value="1"/>
</dbReference>
<protein>
    <submittedName>
        <fullName evidence="4">Ppx/GppA family phosphatase</fullName>
    </submittedName>
</protein>
<dbReference type="PIRSF" id="PIRSF001267">
    <property type="entry name" value="Pyrophosphatase_GppA_Ppx"/>
    <property type="match status" value="1"/>
</dbReference>
<feature type="domain" description="Ppx/GppA phosphatase C-terminal" evidence="3">
    <location>
        <begin position="309"/>
        <end position="486"/>
    </location>
</feature>
<accession>A0A545UHB5</accession>
<organism evidence="4 5">
    <name type="scientific">Aliikangiella coralliicola</name>
    <dbReference type="NCBI Taxonomy" id="2592383"/>
    <lineage>
        <taxon>Bacteria</taxon>
        <taxon>Pseudomonadati</taxon>
        <taxon>Pseudomonadota</taxon>
        <taxon>Gammaproteobacteria</taxon>
        <taxon>Oceanospirillales</taxon>
        <taxon>Pleioneaceae</taxon>
        <taxon>Aliikangiella</taxon>
    </lineage>
</organism>
<dbReference type="Gene3D" id="1.10.3210.10">
    <property type="entry name" value="Hypothetical protein af1432"/>
    <property type="match status" value="1"/>
</dbReference>
<comment type="caution">
    <text evidence="4">The sequence shown here is derived from an EMBL/GenBank/DDBJ whole genome shotgun (WGS) entry which is preliminary data.</text>
</comment>
<feature type="domain" description="Ppx/GppA phosphatase N-terminal" evidence="2">
    <location>
        <begin position="26"/>
        <end position="301"/>
    </location>
</feature>
<dbReference type="GO" id="GO:0016462">
    <property type="term" value="F:pyrophosphatase activity"/>
    <property type="evidence" value="ECO:0007669"/>
    <property type="project" value="TreeGrafter"/>
</dbReference>
<evidence type="ECO:0000313" key="5">
    <source>
        <dbReference type="Proteomes" id="UP000315439"/>
    </source>
</evidence>